<feature type="compositionally biased region" description="Low complexity" evidence="1">
    <location>
        <begin position="197"/>
        <end position="215"/>
    </location>
</feature>
<evidence type="ECO:0000313" key="3">
    <source>
        <dbReference type="Proteomes" id="UP000321938"/>
    </source>
</evidence>
<dbReference type="RefSeq" id="WP_028871576.1">
    <property type="nucleotide sequence ID" value="NZ_VOSB01000011.1"/>
</dbReference>
<comment type="caution">
    <text evidence="2">The sequence shown here is derived from an EMBL/GenBank/DDBJ whole genome shotgun (WGS) entry which is preliminary data.</text>
</comment>
<dbReference type="AlphaFoldDB" id="A0A5C7B921"/>
<evidence type="ECO:0000313" key="2">
    <source>
        <dbReference type="EMBL" id="TXE17643.1"/>
    </source>
</evidence>
<dbReference type="EMBL" id="VOSB01000011">
    <property type="protein sequence ID" value="TXE17643.1"/>
    <property type="molecule type" value="Genomic_DNA"/>
</dbReference>
<name>A0A5C7B921_9FLAO</name>
<gene>
    <name evidence="2" type="ORF">ES692_08750</name>
</gene>
<dbReference type="Proteomes" id="UP000321938">
    <property type="component" value="Unassembled WGS sequence"/>
</dbReference>
<reference evidence="2 3" key="1">
    <citation type="submission" date="2019-08" db="EMBL/GenBank/DDBJ databases">
        <title>Genome of Psychroserpens burtonensis ACAM 167.</title>
        <authorList>
            <person name="Bowman J.P."/>
        </authorList>
    </citation>
    <scope>NUCLEOTIDE SEQUENCE [LARGE SCALE GENOMIC DNA]</scope>
    <source>
        <strain evidence="2 3">ACAM 167</strain>
    </source>
</reference>
<dbReference type="OrthoDB" id="1398592at2"/>
<feature type="region of interest" description="Disordered" evidence="1">
    <location>
        <begin position="194"/>
        <end position="263"/>
    </location>
</feature>
<accession>A0A5C7B921</accession>
<proteinExistence type="predicted"/>
<organism evidence="2 3">
    <name type="scientific">Psychroserpens burtonensis</name>
    <dbReference type="NCBI Taxonomy" id="49278"/>
    <lineage>
        <taxon>Bacteria</taxon>
        <taxon>Pseudomonadati</taxon>
        <taxon>Bacteroidota</taxon>
        <taxon>Flavobacteriia</taxon>
        <taxon>Flavobacteriales</taxon>
        <taxon>Flavobacteriaceae</taxon>
        <taxon>Psychroserpens</taxon>
    </lineage>
</organism>
<feature type="compositionally biased region" description="Gly residues" evidence="1">
    <location>
        <begin position="216"/>
        <end position="227"/>
    </location>
</feature>
<evidence type="ECO:0000256" key="1">
    <source>
        <dbReference type="SAM" id="MobiDB-lite"/>
    </source>
</evidence>
<dbReference type="STRING" id="1123037.GCA_000425305_01609"/>
<keyword evidence="3" id="KW-1185">Reference proteome</keyword>
<sequence length="528" mass="58199">MNVNISNNFILSEKLKTITKISKLDNPNMDARDVYNAQFDFNVDTDIANYIEYGSYHSYTFPIIRNIDNGLIENLLLSLQQDDTYRAFLITYDLTDNEREQVQNGIEIDLEGKITASILDDENWVNDNFIARDNIGGDGSGCVEFVTTTGNFCENEEGEKIRDNGQLGNGCSQNWTTETVTNLVVDANCLSGGGPNNGTDNGNNNGTDTGTDSDNGSGGGGGSGTGNGDPNNTDDCQPTIDNPCPDDMTVIITPKPQNTKTTHQKNCEELNKLTSPPAYNMPNPFLDDNHPGNASSLNTNPRLAILNSDQSLNNSVETGFSLRNDGNFPQHGPFAKHVSANNQTHGVDFPLHPNQYGTVHTHPFNTTNKKWIPMFSLDDIYSVLQIRNLYTSSPFLNSNNPNGDALFVSVLIAYQGDAPKTYAIKVDDITKFQNLQAVYNDMNDANGDGIDEYREMNQQLEDLYIENANDSSGTEAQYQKVLLKFISDLDIGASLYQMEQTNEGTSQVQETWKKLDIGLTDNVIDSQC</sequence>
<protein>
    <submittedName>
        <fullName evidence="2">Uncharacterized protein</fullName>
    </submittedName>
</protein>